<feature type="transmembrane region" description="Helical" evidence="12">
    <location>
        <begin position="336"/>
        <end position="354"/>
    </location>
</feature>
<comment type="subunit">
    <text evidence="11">Component of the lipopolysaccharide transport and assembly complex. The LptBFG transporter is composed of two ATP-binding proteins (LptB) and two transmembrane proteins (LptF and LptG).</text>
</comment>
<evidence type="ECO:0000313" key="14">
    <source>
        <dbReference type="Proteomes" id="UP000198575"/>
    </source>
</evidence>
<comment type="function">
    <text evidence="1">Part of the ABC transporter complex LptBFG involved in the translocation of lipopolysaccharide (LPS) from the inner membrane to the outer membrane.</text>
</comment>
<evidence type="ECO:0000256" key="10">
    <source>
        <dbReference type="ARBA" id="ARBA00023136"/>
    </source>
</evidence>
<dbReference type="GO" id="GO:0043190">
    <property type="term" value="C:ATP-binding cassette (ABC) transporter complex"/>
    <property type="evidence" value="ECO:0007669"/>
    <property type="project" value="InterPro"/>
</dbReference>
<sequence>MLRIIDRYLLRELALAFLAITAVLLLISIGESLIAVLNLVARGRVPADLLVAMIGLRAIDSLNVLLPLATFLGILLAYGRLYRDSEMAVLSTSGLRVSGLMRPLALLVVPVALVLGLVGFWIAPMAVRFSQHLVDEANRSLLIAGLEPGRFVALPGREGIIYVGDMSPEGSKFERMFVESERLDEDGTSRINIITARRGELYRDTSGGDRFLSLKDGFRVEGQPGQDDFRLLRFERNDIKLADNDAVDNSDAVKRAAPTRELWTSTDTVQRAELHWRLAPLVSTMVLALLALPLSRSNPRQPRYASLIVAVLGYIAYANFLALGRSWIAHGKLSPAFGLWWVYLPTLLIAFWLIRRGQRLGRRRRRGAA</sequence>
<evidence type="ECO:0000256" key="7">
    <source>
        <dbReference type="ARBA" id="ARBA00022519"/>
    </source>
</evidence>
<feature type="transmembrane region" description="Helical" evidence="12">
    <location>
        <begin position="12"/>
        <end position="41"/>
    </location>
</feature>
<gene>
    <name evidence="13" type="ORF">SAMN05216289_10686</name>
</gene>
<evidence type="ECO:0000256" key="9">
    <source>
        <dbReference type="ARBA" id="ARBA00022989"/>
    </source>
</evidence>
<reference evidence="13 14" key="1">
    <citation type="submission" date="2016-10" db="EMBL/GenBank/DDBJ databases">
        <authorList>
            <person name="de Groot N.N."/>
        </authorList>
    </citation>
    <scope>NUCLEOTIDE SEQUENCE [LARGE SCALE GENOMIC DNA]</scope>
    <source>
        <strain evidence="13 14">CGMCC 1.7659</strain>
    </source>
</reference>
<organism evidence="13 14">
    <name type="scientific">Dokdonella immobilis</name>
    <dbReference type="NCBI Taxonomy" id="578942"/>
    <lineage>
        <taxon>Bacteria</taxon>
        <taxon>Pseudomonadati</taxon>
        <taxon>Pseudomonadota</taxon>
        <taxon>Gammaproteobacteria</taxon>
        <taxon>Lysobacterales</taxon>
        <taxon>Rhodanobacteraceae</taxon>
        <taxon>Dokdonella</taxon>
    </lineage>
</organism>
<name>A0A1I4WUG6_9GAMM</name>
<dbReference type="InterPro" id="IPR030922">
    <property type="entry name" value="LptF"/>
</dbReference>
<dbReference type="Proteomes" id="UP000198575">
    <property type="component" value="Unassembled WGS sequence"/>
</dbReference>
<evidence type="ECO:0000256" key="4">
    <source>
        <dbReference type="ARBA" id="ARBA00014213"/>
    </source>
</evidence>
<keyword evidence="5" id="KW-0813">Transport</keyword>
<evidence type="ECO:0000256" key="11">
    <source>
        <dbReference type="ARBA" id="ARBA00026081"/>
    </source>
</evidence>
<evidence type="ECO:0000313" key="13">
    <source>
        <dbReference type="EMBL" id="SFN17458.1"/>
    </source>
</evidence>
<evidence type="ECO:0000256" key="1">
    <source>
        <dbReference type="ARBA" id="ARBA00002265"/>
    </source>
</evidence>
<evidence type="ECO:0000256" key="6">
    <source>
        <dbReference type="ARBA" id="ARBA00022475"/>
    </source>
</evidence>
<feature type="transmembrane region" description="Helical" evidence="12">
    <location>
        <begin position="304"/>
        <end position="324"/>
    </location>
</feature>
<dbReference type="OrthoDB" id="9778062at2"/>
<comment type="subcellular location">
    <subcellularLocation>
        <location evidence="2">Cell inner membrane</location>
        <topology evidence="2">Multi-pass membrane protein</topology>
    </subcellularLocation>
</comment>
<proteinExistence type="inferred from homology"/>
<dbReference type="GO" id="GO:0055085">
    <property type="term" value="P:transmembrane transport"/>
    <property type="evidence" value="ECO:0007669"/>
    <property type="project" value="InterPro"/>
</dbReference>
<dbReference type="InterPro" id="IPR005495">
    <property type="entry name" value="LptG/LptF_permease"/>
</dbReference>
<evidence type="ECO:0000256" key="8">
    <source>
        <dbReference type="ARBA" id="ARBA00022692"/>
    </source>
</evidence>
<dbReference type="PANTHER" id="PTHR33529">
    <property type="entry name" value="SLR0882 PROTEIN-RELATED"/>
    <property type="match status" value="1"/>
</dbReference>
<dbReference type="Pfam" id="PF03739">
    <property type="entry name" value="LptF_LptG"/>
    <property type="match status" value="1"/>
</dbReference>
<evidence type="ECO:0000256" key="12">
    <source>
        <dbReference type="SAM" id="Phobius"/>
    </source>
</evidence>
<evidence type="ECO:0000256" key="3">
    <source>
        <dbReference type="ARBA" id="ARBA00007725"/>
    </source>
</evidence>
<keyword evidence="9 12" id="KW-1133">Transmembrane helix</keyword>
<evidence type="ECO:0000256" key="5">
    <source>
        <dbReference type="ARBA" id="ARBA00022448"/>
    </source>
</evidence>
<evidence type="ECO:0000256" key="2">
    <source>
        <dbReference type="ARBA" id="ARBA00004429"/>
    </source>
</evidence>
<feature type="transmembrane region" description="Helical" evidence="12">
    <location>
        <begin position="61"/>
        <end position="82"/>
    </location>
</feature>
<dbReference type="GO" id="GO:0015920">
    <property type="term" value="P:lipopolysaccharide transport"/>
    <property type="evidence" value="ECO:0007669"/>
    <property type="project" value="TreeGrafter"/>
</dbReference>
<accession>A0A1I4WUG6</accession>
<dbReference type="EMBL" id="FOVF01000006">
    <property type="protein sequence ID" value="SFN17458.1"/>
    <property type="molecule type" value="Genomic_DNA"/>
</dbReference>
<keyword evidence="8 12" id="KW-0812">Transmembrane</keyword>
<dbReference type="NCBIfam" id="TIGR04407">
    <property type="entry name" value="LptF_YjgP"/>
    <property type="match status" value="1"/>
</dbReference>
<dbReference type="STRING" id="578942.SAMN05216289_10686"/>
<keyword evidence="14" id="KW-1185">Reference proteome</keyword>
<keyword evidence="10 12" id="KW-0472">Membrane</keyword>
<dbReference type="AlphaFoldDB" id="A0A1I4WUG6"/>
<protein>
    <recommendedName>
        <fullName evidence="4">Lipopolysaccharide export system permease protein LptF</fullName>
    </recommendedName>
</protein>
<dbReference type="RefSeq" id="WP_092406186.1">
    <property type="nucleotide sequence ID" value="NZ_FOVF01000006.1"/>
</dbReference>
<comment type="similarity">
    <text evidence="3">Belongs to the LptF/LptG family.</text>
</comment>
<keyword evidence="6" id="KW-1003">Cell membrane</keyword>
<feature type="transmembrane region" description="Helical" evidence="12">
    <location>
        <begin position="103"/>
        <end position="123"/>
    </location>
</feature>
<keyword evidence="7" id="KW-0997">Cell inner membrane</keyword>
<dbReference type="PANTHER" id="PTHR33529:SF7">
    <property type="entry name" value="LIPOPOLYSACCHARIDE EXPORT SYSTEM PERMEASE PROTEIN LPTF"/>
    <property type="match status" value="1"/>
</dbReference>